<dbReference type="AlphaFoldDB" id="A0AAE3J0V3"/>
<dbReference type="EMBL" id="JAOYFC010000001">
    <property type="protein sequence ID" value="MCV6823157.1"/>
    <property type="molecule type" value="Genomic_DNA"/>
</dbReference>
<gene>
    <name evidence="2" type="ORF">OH136_01205</name>
</gene>
<evidence type="ECO:0000313" key="2">
    <source>
        <dbReference type="EMBL" id="MCV6823157.1"/>
    </source>
</evidence>
<accession>A0AAE3J0V3</accession>
<sequence length="51" mass="6111">MDREKQKQPRNEVQDEAKARDLKQEREEFMEMISHQSEASREYTKGKLLSA</sequence>
<name>A0AAE3J0V3_9RHOB</name>
<keyword evidence="3" id="KW-1185">Reference proteome</keyword>
<evidence type="ECO:0000313" key="3">
    <source>
        <dbReference type="Proteomes" id="UP001208041"/>
    </source>
</evidence>
<dbReference type="RefSeq" id="WP_263951986.1">
    <property type="nucleotide sequence ID" value="NZ_JAOYFC010000001.1"/>
</dbReference>
<evidence type="ECO:0000256" key="1">
    <source>
        <dbReference type="SAM" id="MobiDB-lite"/>
    </source>
</evidence>
<dbReference type="Proteomes" id="UP001208041">
    <property type="component" value="Unassembled WGS sequence"/>
</dbReference>
<protein>
    <submittedName>
        <fullName evidence="2">Uncharacterized protein</fullName>
    </submittedName>
</protein>
<comment type="caution">
    <text evidence="2">The sequence shown here is derived from an EMBL/GenBank/DDBJ whole genome shotgun (WGS) entry which is preliminary data.</text>
</comment>
<organism evidence="2 3">
    <name type="scientific">Halocynthiibacter halioticoli</name>
    <dbReference type="NCBI Taxonomy" id="2986804"/>
    <lineage>
        <taxon>Bacteria</taxon>
        <taxon>Pseudomonadati</taxon>
        <taxon>Pseudomonadota</taxon>
        <taxon>Alphaproteobacteria</taxon>
        <taxon>Rhodobacterales</taxon>
        <taxon>Paracoccaceae</taxon>
        <taxon>Halocynthiibacter</taxon>
    </lineage>
</organism>
<proteinExistence type="predicted"/>
<reference evidence="2" key="1">
    <citation type="submission" date="2022-10" db="EMBL/GenBank/DDBJ databases">
        <authorList>
            <person name="Yue Y."/>
        </authorList>
    </citation>
    <scope>NUCLEOTIDE SEQUENCE</scope>
    <source>
        <strain evidence="2">Z654</strain>
    </source>
</reference>
<feature type="region of interest" description="Disordered" evidence="1">
    <location>
        <begin position="32"/>
        <end position="51"/>
    </location>
</feature>
<feature type="region of interest" description="Disordered" evidence="1">
    <location>
        <begin position="1"/>
        <end position="23"/>
    </location>
</feature>